<keyword evidence="2" id="KW-1185">Reference proteome</keyword>
<comment type="caution">
    <text evidence="1">The sequence shown here is derived from an EMBL/GenBank/DDBJ whole genome shotgun (WGS) entry which is preliminary data.</text>
</comment>
<gene>
    <name evidence="1" type="ORF">Celaphus_00009544</name>
</gene>
<dbReference type="EMBL" id="MKHE01000034">
    <property type="protein sequence ID" value="OWJ99092.1"/>
    <property type="molecule type" value="Genomic_DNA"/>
</dbReference>
<sequence>VLFPQVPLEEVLRTGLALARTLESALGGTVAQKGIYLVQHVVDGSVHCLFGSAVVLAFSTHIHSPVPRSSRQGRFMHLQDSRDIGSSDLYILLENTCNTRQKQIGLDGIVKNKFQESRDCESAAFFRLT</sequence>
<reference evidence="1 2" key="1">
    <citation type="journal article" date="2018" name="Mol. Genet. Genomics">
        <title>The red deer Cervus elaphus genome CerEla1.0: sequencing, annotating, genes, and chromosomes.</title>
        <authorList>
            <person name="Bana N.A."/>
            <person name="Nyiri A."/>
            <person name="Nagy J."/>
            <person name="Frank K."/>
            <person name="Nagy T."/>
            <person name="Steger V."/>
            <person name="Schiller M."/>
            <person name="Lakatos P."/>
            <person name="Sugar L."/>
            <person name="Horn P."/>
            <person name="Barta E."/>
            <person name="Orosz L."/>
        </authorList>
    </citation>
    <scope>NUCLEOTIDE SEQUENCE [LARGE SCALE GENOMIC DNA]</scope>
    <source>
        <strain evidence="1">Hungarian</strain>
    </source>
</reference>
<proteinExistence type="predicted"/>
<feature type="non-terminal residue" evidence="1">
    <location>
        <position position="1"/>
    </location>
</feature>
<organism evidence="1 2">
    <name type="scientific">Cervus elaphus hippelaphus</name>
    <name type="common">European red deer</name>
    <dbReference type="NCBI Taxonomy" id="46360"/>
    <lineage>
        <taxon>Eukaryota</taxon>
        <taxon>Metazoa</taxon>
        <taxon>Chordata</taxon>
        <taxon>Craniata</taxon>
        <taxon>Vertebrata</taxon>
        <taxon>Euteleostomi</taxon>
        <taxon>Mammalia</taxon>
        <taxon>Eutheria</taxon>
        <taxon>Laurasiatheria</taxon>
        <taxon>Artiodactyla</taxon>
        <taxon>Ruminantia</taxon>
        <taxon>Pecora</taxon>
        <taxon>Cervidae</taxon>
        <taxon>Cervinae</taxon>
        <taxon>Cervus</taxon>
    </lineage>
</organism>
<protein>
    <submittedName>
        <fullName evidence="1">Uncharacterized protein</fullName>
    </submittedName>
</protein>
<evidence type="ECO:0000313" key="2">
    <source>
        <dbReference type="Proteomes" id="UP000242450"/>
    </source>
</evidence>
<name>A0A212BZB7_CEREH</name>
<dbReference type="Proteomes" id="UP000242450">
    <property type="component" value="Chromosome X"/>
</dbReference>
<accession>A0A212BZB7</accession>
<dbReference type="AlphaFoldDB" id="A0A212BZB7"/>
<evidence type="ECO:0000313" key="1">
    <source>
        <dbReference type="EMBL" id="OWJ99092.1"/>
    </source>
</evidence>